<dbReference type="SUPFAM" id="SSF52540">
    <property type="entry name" value="P-loop containing nucleoside triphosphate hydrolases"/>
    <property type="match status" value="1"/>
</dbReference>
<organism evidence="1 2">
    <name type="scientific">Coemansia thaxteri</name>
    <dbReference type="NCBI Taxonomy" id="2663907"/>
    <lineage>
        <taxon>Eukaryota</taxon>
        <taxon>Fungi</taxon>
        <taxon>Fungi incertae sedis</taxon>
        <taxon>Zoopagomycota</taxon>
        <taxon>Kickxellomycotina</taxon>
        <taxon>Kickxellomycetes</taxon>
        <taxon>Kickxellales</taxon>
        <taxon>Kickxellaceae</taxon>
        <taxon>Coemansia</taxon>
    </lineage>
</organism>
<dbReference type="OrthoDB" id="6362633at2759"/>
<name>A0A9W8EI60_9FUNG</name>
<dbReference type="EMBL" id="JANBQF010000186">
    <property type="protein sequence ID" value="KAJ2003930.1"/>
    <property type="molecule type" value="Genomic_DNA"/>
</dbReference>
<evidence type="ECO:0000313" key="2">
    <source>
        <dbReference type="Proteomes" id="UP001150907"/>
    </source>
</evidence>
<evidence type="ECO:0008006" key="3">
    <source>
        <dbReference type="Google" id="ProtNLM"/>
    </source>
</evidence>
<keyword evidence="2" id="KW-1185">Reference proteome</keyword>
<accession>A0A9W8EI60</accession>
<dbReference type="PANTHER" id="PTHR10285">
    <property type="entry name" value="URIDINE KINASE"/>
    <property type="match status" value="1"/>
</dbReference>
<protein>
    <recommendedName>
        <fullName evidence="3">Phosphoribulokinase/uridine kinase domain-containing protein</fullName>
    </recommendedName>
</protein>
<reference evidence="1" key="1">
    <citation type="submission" date="2022-07" db="EMBL/GenBank/DDBJ databases">
        <title>Phylogenomic reconstructions and comparative analyses of Kickxellomycotina fungi.</title>
        <authorList>
            <person name="Reynolds N.K."/>
            <person name="Stajich J.E."/>
            <person name="Barry K."/>
            <person name="Grigoriev I.V."/>
            <person name="Crous P."/>
            <person name="Smith M.E."/>
        </authorList>
    </citation>
    <scope>NUCLEOTIDE SEQUENCE</scope>
    <source>
        <strain evidence="1">IMI 214461</strain>
    </source>
</reference>
<evidence type="ECO:0000313" key="1">
    <source>
        <dbReference type="EMBL" id="KAJ2003930.1"/>
    </source>
</evidence>
<dbReference type="Proteomes" id="UP001150907">
    <property type="component" value="Unassembled WGS sequence"/>
</dbReference>
<proteinExistence type="predicted"/>
<dbReference type="InterPro" id="IPR027417">
    <property type="entry name" value="P-loop_NTPase"/>
</dbReference>
<sequence length="224" mass="23546">MSSSAVIAELAAHLVGLLEEAAASEQQHRIVVAVAGTPGSGKTHVSRLVSQAVNAQLGRDACAVVPMDGFHLTRAQLQLLPDPIEALRRRGAPWTFDAEAFVAAVRQLRHGAHTALPGFDHAAGDPVAGAVAVGPAQRIVLVEGLYAHVAELPWALVGTQLADELWWMQPADAAAAHDRLVLRHVASGLAADRQAAEARISGNDAPNAAYVMQSRLPATRVIMN</sequence>
<gene>
    <name evidence="1" type="ORF">H4R26_002788</name>
</gene>
<comment type="caution">
    <text evidence="1">The sequence shown here is derived from an EMBL/GenBank/DDBJ whole genome shotgun (WGS) entry which is preliminary data.</text>
</comment>
<dbReference type="AlphaFoldDB" id="A0A9W8EI60"/>
<dbReference type="Gene3D" id="3.40.50.300">
    <property type="entry name" value="P-loop containing nucleotide triphosphate hydrolases"/>
    <property type="match status" value="3"/>
</dbReference>